<dbReference type="RefSeq" id="WP_268828309.1">
    <property type="nucleotide sequence ID" value="NZ_CABFNB010000020.1"/>
</dbReference>
<proteinExistence type="predicted"/>
<protein>
    <submittedName>
        <fullName evidence="1">Uncharacterized protein</fullName>
    </submittedName>
</protein>
<evidence type="ECO:0000313" key="1">
    <source>
        <dbReference type="EMBL" id="VTZ59606.1"/>
    </source>
</evidence>
<dbReference type="EMBL" id="CABFNB010000020">
    <property type="protein sequence ID" value="VTZ59606.1"/>
    <property type="molecule type" value="Genomic_DNA"/>
</dbReference>
<name>A0A508WUA6_9HYPH</name>
<dbReference type="AlphaFoldDB" id="A0A508WUA6"/>
<reference evidence="1" key="1">
    <citation type="submission" date="2019-06" db="EMBL/GenBank/DDBJ databases">
        <authorList>
            <person name="Le Quere A."/>
            <person name="Colella S."/>
        </authorList>
    </citation>
    <scope>NUCLEOTIDE SEQUENCE</scope>
    <source>
        <strain evidence="1">EmedicaeMD41</strain>
    </source>
</reference>
<sequence>MYLIYLGAKRDGLDYHLAFIPDEFDVKSEEPFDADYMRQLYKVG</sequence>
<organism evidence="1">
    <name type="scientific">Sinorhizobium medicae</name>
    <dbReference type="NCBI Taxonomy" id="110321"/>
    <lineage>
        <taxon>Bacteria</taxon>
        <taxon>Pseudomonadati</taxon>
        <taxon>Pseudomonadota</taxon>
        <taxon>Alphaproteobacteria</taxon>
        <taxon>Hyphomicrobiales</taxon>
        <taxon>Rhizobiaceae</taxon>
        <taxon>Sinorhizobium/Ensifer group</taxon>
        <taxon>Sinorhizobium</taxon>
    </lineage>
</organism>
<gene>
    <name evidence="1" type="ORF">EMEDMD4_1160009</name>
</gene>
<accession>A0A508WUA6</accession>
<dbReference type="Proteomes" id="UP000507954">
    <property type="component" value="Unassembled WGS sequence"/>
</dbReference>